<dbReference type="InterPro" id="IPR023995">
    <property type="entry name" value="HemZ"/>
</dbReference>
<dbReference type="GO" id="GO:0051539">
    <property type="term" value="F:4 iron, 4 sulfur cluster binding"/>
    <property type="evidence" value="ECO:0007669"/>
    <property type="project" value="TreeGrafter"/>
</dbReference>
<dbReference type="PANTHER" id="PTHR13932:SF1">
    <property type="entry name" value="OXYGEN-INDEPENDENT COPROPORPHYRINOGEN-III OXIDASE-LIKE PROTEIN HEMZ"/>
    <property type="match status" value="1"/>
</dbReference>
<dbReference type="InterPro" id="IPR058240">
    <property type="entry name" value="rSAM_sf"/>
</dbReference>
<dbReference type="PANTHER" id="PTHR13932">
    <property type="entry name" value="COPROPORPHYRINIGEN III OXIDASE"/>
    <property type="match status" value="1"/>
</dbReference>
<proteinExistence type="predicted"/>
<organism evidence="2 3">
    <name type="scientific">Capillibacterium thermochitinicola</name>
    <dbReference type="NCBI Taxonomy" id="2699427"/>
    <lineage>
        <taxon>Bacteria</taxon>
        <taxon>Bacillati</taxon>
        <taxon>Bacillota</taxon>
        <taxon>Capillibacterium</taxon>
    </lineage>
</organism>
<dbReference type="EC" id="1.3.98.3" evidence="2"/>
<dbReference type="CDD" id="cd01335">
    <property type="entry name" value="Radical_SAM"/>
    <property type="match status" value="1"/>
</dbReference>
<dbReference type="InterPro" id="IPR007197">
    <property type="entry name" value="rSAM"/>
</dbReference>
<dbReference type="GO" id="GO:0005737">
    <property type="term" value="C:cytoplasm"/>
    <property type="evidence" value="ECO:0007669"/>
    <property type="project" value="TreeGrafter"/>
</dbReference>
<dbReference type="GO" id="GO:0051989">
    <property type="term" value="F:coproporphyrinogen dehydrogenase activity"/>
    <property type="evidence" value="ECO:0007669"/>
    <property type="project" value="UniProtKB-EC"/>
</dbReference>
<dbReference type="SFLD" id="SFLDF00310">
    <property type="entry name" value="oxygen-independent_coproporphy"/>
    <property type="match status" value="1"/>
</dbReference>
<evidence type="ECO:0000259" key="1">
    <source>
        <dbReference type="PROSITE" id="PS51918"/>
    </source>
</evidence>
<evidence type="ECO:0000313" key="2">
    <source>
        <dbReference type="EMBL" id="MBA2133595.1"/>
    </source>
</evidence>
<dbReference type="SUPFAM" id="SSF102114">
    <property type="entry name" value="Radical SAM enzymes"/>
    <property type="match status" value="1"/>
</dbReference>
<keyword evidence="3" id="KW-1185">Reference proteome</keyword>
<dbReference type="EMBL" id="JAAKDE010000016">
    <property type="protein sequence ID" value="MBA2133595.1"/>
    <property type="molecule type" value="Genomic_DNA"/>
</dbReference>
<sequence>MTSYALECNLPGNIPNMENMVLAVDPEAVFTSGSADYRIAITISGTKQELTCQGRISGRQSAQVTFTDREIGDSRYDMNAFTQRQKEMVRKGALVLLQKIGRPAPPWGILTGVRPSKLYHYLRDLGFSPAEVKERLQAQFMLAPEKAAHLAAVGEVQRPWLQKVAGRISIYIGIPFCPTKCHYCSFASYPLATHAHLVEGFLAALAYEIAEIGKTLARMGHSPATLYIGGGTPTVLTADQLRELLEQVSRSFPLGELLEYTVEAGRPDTLDREKLKLLRDYGVTRVSVNPQTFNPRTLVRIGRQHTVEQVEAAVAQVRALDFPCLNMDMILGLPGEQEEDWDYTLEKLLAYRSENITLHTLAPKRAATWDFSQVKGEIAEERVANWLEAGRRRLVAAGYYPYYLYRQRRIVAGQENSGYTLPGREGIYNIIMMEERATVLGLGGGGMSKWFDPVSLEVSRTPNPKCPATYRGRIKELVAEKVNKLLASVN</sequence>
<gene>
    <name evidence="2" type="primary">hemZ</name>
    <name evidence="2" type="ORF">G5B42_08595</name>
</gene>
<dbReference type="PROSITE" id="PS51918">
    <property type="entry name" value="RADICAL_SAM"/>
    <property type="match status" value="1"/>
</dbReference>
<dbReference type="RefSeq" id="WP_181340063.1">
    <property type="nucleotide sequence ID" value="NZ_JAAKDE010000016.1"/>
</dbReference>
<dbReference type="InterPro" id="IPR006638">
    <property type="entry name" value="Elp3/MiaA/NifB-like_rSAM"/>
</dbReference>
<reference evidence="2" key="1">
    <citation type="submission" date="2020-06" db="EMBL/GenBank/DDBJ databases">
        <title>Novel chitinolytic bacterium.</title>
        <authorList>
            <person name="Ungkulpasvich U."/>
            <person name="Kosugi A."/>
            <person name="Uke A."/>
        </authorList>
    </citation>
    <scope>NUCLEOTIDE SEQUENCE</scope>
    <source>
        <strain evidence="2">UUS1-1</strain>
    </source>
</reference>
<name>A0A8J6LJ34_9FIRM</name>
<dbReference type="InterPro" id="IPR034505">
    <property type="entry name" value="Coproporphyrinogen-III_oxidase"/>
</dbReference>
<dbReference type="Proteomes" id="UP000657177">
    <property type="component" value="Unassembled WGS sequence"/>
</dbReference>
<accession>A0A8J6LJ34</accession>
<dbReference type="NCBIfam" id="TIGR03994">
    <property type="entry name" value="rSAM_HemZ"/>
    <property type="match status" value="1"/>
</dbReference>
<dbReference type="Gene3D" id="3.80.30.20">
    <property type="entry name" value="tm_1862 like domain"/>
    <property type="match status" value="1"/>
</dbReference>
<feature type="domain" description="Radical SAM core" evidence="1">
    <location>
        <begin position="162"/>
        <end position="415"/>
    </location>
</feature>
<dbReference type="SMART" id="SM00729">
    <property type="entry name" value="Elp3"/>
    <property type="match status" value="1"/>
</dbReference>
<evidence type="ECO:0000313" key="3">
    <source>
        <dbReference type="Proteomes" id="UP000657177"/>
    </source>
</evidence>
<keyword evidence="2" id="KW-0560">Oxidoreductase</keyword>
<comment type="caution">
    <text evidence="2">The sequence shown here is derived from an EMBL/GenBank/DDBJ whole genome shotgun (WGS) entry which is preliminary data.</text>
</comment>
<dbReference type="InterPro" id="IPR023404">
    <property type="entry name" value="rSAM_horseshoe"/>
</dbReference>
<dbReference type="Pfam" id="PF04055">
    <property type="entry name" value="Radical_SAM"/>
    <property type="match status" value="1"/>
</dbReference>
<dbReference type="AlphaFoldDB" id="A0A8J6LJ34"/>
<dbReference type="GO" id="GO:0006779">
    <property type="term" value="P:porphyrin-containing compound biosynthetic process"/>
    <property type="evidence" value="ECO:0007669"/>
    <property type="project" value="TreeGrafter"/>
</dbReference>
<dbReference type="SFLD" id="SFLDG01082">
    <property type="entry name" value="B12-binding_domain_containing"/>
    <property type="match status" value="1"/>
</dbReference>
<dbReference type="SFLD" id="SFLDG01065">
    <property type="entry name" value="anaerobic_coproporphyrinogen-I"/>
    <property type="match status" value="1"/>
</dbReference>
<dbReference type="SFLD" id="SFLDS00029">
    <property type="entry name" value="Radical_SAM"/>
    <property type="match status" value="1"/>
</dbReference>
<protein>
    <submittedName>
        <fullName evidence="2">Coproporphyrinogen dehydrogenase HemZ</fullName>
        <ecNumber evidence="2">1.3.98.3</ecNumber>
    </submittedName>
</protein>